<feature type="active site" evidence="5 6">
    <location>
        <position position="357"/>
    </location>
</feature>
<dbReference type="InterPro" id="IPR007330">
    <property type="entry name" value="MIT_dom"/>
</dbReference>
<dbReference type="Gene3D" id="2.60.120.380">
    <property type="match status" value="3"/>
</dbReference>
<dbReference type="SMART" id="SM00745">
    <property type="entry name" value="MIT"/>
    <property type="match status" value="2"/>
</dbReference>
<evidence type="ECO:0000256" key="6">
    <source>
        <dbReference type="PROSITE-ProRule" id="PRU00239"/>
    </source>
</evidence>
<dbReference type="CDD" id="cd00044">
    <property type="entry name" value="CysPc"/>
    <property type="match status" value="1"/>
</dbReference>
<dbReference type="SMART" id="SM00230">
    <property type="entry name" value="CysPc"/>
    <property type="match status" value="1"/>
</dbReference>
<evidence type="ECO:0000256" key="3">
    <source>
        <dbReference type="ARBA" id="ARBA00022801"/>
    </source>
</evidence>
<organism evidence="9 10">
    <name type="scientific">Parasitella parasitica</name>
    <dbReference type="NCBI Taxonomy" id="35722"/>
    <lineage>
        <taxon>Eukaryota</taxon>
        <taxon>Fungi</taxon>
        <taxon>Fungi incertae sedis</taxon>
        <taxon>Mucoromycota</taxon>
        <taxon>Mucoromycotina</taxon>
        <taxon>Mucoromycetes</taxon>
        <taxon>Mucorales</taxon>
        <taxon>Mucorineae</taxon>
        <taxon>Mucoraceae</taxon>
        <taxon>Parasitella</taxon>
    </lineage>
</organism>
<keyword evidence="10" id="KW-1185">Reference proteome</keyword>
<evidence type="ECO:0000256" key="2">
    <source>
        <dbReference type="ARBA" id="ARBA00022670"/>
    </source>
</evidence>
<dbReference type="SMART" id="SM00720">
    <property type="entry name" value="calpain_III"/>
    <property type="match status" value="1"/>
</dbReference>
<feature type="coiled-coil region" evidence="7">
    <location>
        <begin position="85"/>
        <end position="112"/>
    </location>
</feature>
<dbReference type="PROSITE" id="PS50203">
    <property type="entry name" value="CALPAIN_CAT"/>
    <property type="match status" value="1"/>
</dbReference>
<dbReference type="GO" id="GO:0004198">
    <property type="term" value="F:calcium-dependent cysteine-type endopeptidase activity"/>
    <property type="evidence" value="ECO:0007669"/>
    <property type="project" value="InterPro"/>
</dbReference>
<dbReference type="Proteomes" id="UP000054107">
    <property type="component" value="Unassembled WGS sequence"/>
</dbReference>
<dbReference type="Pfam" id="PF01067">
    <property type="entry name" value="Calpain_III"/>
    <property type="match status" value="1"/>
</dbReference>
<dbReference type="Gene3D" id="1.20.58.80">
    <property type="entry name" value="Phosphotransferase system, lactose/cellobiose-type IIA subunit"/>
    <property type="match status" value="2"/>
</dbReference>
<evidence type="ECO:0000256" key="4">
    <source>
        <dbReference type="ARBA" id="ARBA00022807"/>
    </source>
</evidence>
<name>A0A0B7N4J0_9FUNG</name>
<keyword evidence="7" id="KW-0175">Coiled coil</keyword>
<dbReference type="SUPFAM" id="SSF54001">
    <property type="entry name" value="Cysteine proteinases"/>
    <property type="match status" value="1"/>
</dbReference>
<gene>
    <name evidence="9" type="primary">PARPA_04028.1 scaffold 10876</name>
</gene>
<dbReference type="SUPFAM" id="SSF116846">
    <property type="entry name" value="MIT domain"/>
    <property type="match status" value="2"/>
</dbReference>
<dbReference type="PANTHER" id="PTHR46143:SF1">
    <property type="entry name" value="CALPAIN-7"/>
    <property type="match status" value="1"/>
</dbReference>
<dbReference type="EMBL" id="LN723807">
    <property type="protein sequence ID" value="CEP10358.1"/>
    <property type="molecule type" value="Genomic_DNA"/>
</dbReference>
<dbReference type="InterPro" id="IPR001300">
    <property type="entry name" value="Peptidase_C2_calpain_cat"/>
</dbReference>
<comment type="similarity">
    <text evidence="1">Belongs to the peptidase C2 family. PalB/RIM13 subfamily.</text>
</comment>
<dbReference type="InterPro" id="IPR022683">
    <property type="entry name" value="Calpain_III"/>
</dbReference>
<evidence type="ECO:0000256" key="7">
    <source>
        <dbReference type="SAM" id="Coils"/>
    </source>
</evidence>
<dbReference type="SUPFAM" id="SSF49758">
    <property type="entry name" value="Calpain large subunit, middle domain (domain III)"/>
    <property type="match status" value="3"/>
</dbReference>
<keyword evidence="3 6" id="KW-0378">Hydrolase</keyword>
<dbReference type="InterPro" id="IPR022684">
    <property type="entry name" value="Calpain_cysteine_protease"/>
</dbReference>
<protein>
    <recommendedName>
        <fullName evidence="8">Calpain catalytic domain-containing protein</fullName>
    </recommendedName>
</protein>
<dbReference type="STRING" id="35722.A0A0B7N4J0"/>
<evidence type="ECO:0000313" key="9">
    <source>
        <dbReference type="EMBL" id="CEP10358.1"/>
    </source>
</evidence>
<feature type="domain" description="Calpain catalytic" evidence="8">
    <location>
        <begin position="291"/>
        <end position="605"/>
    </location>
</feature>
<evidence type="ECO:0000313" key="10">
    <source>
        <dbReference type="Proteomes" id="UP000054107"/>
    </source>
</evidence>
<keyword evidence="4 6" id="KW-0788">Thiol protease</keyword>
<dbReference type="PRINTS" id="PR00704">
    <property type="entry name" value="CALPAIN"/>
</dbReference>
<keyword evidence="2 6" id="KW-0645">Protease</keyword>
<feature type="active site" evidence="5 6">
    <location>
        <position position="523"/>
    </location>
</feature>
<reference evidence="9 10" key="1">
    <citation type="submission" date="2014-09" db="EMBL/GenBank/DDBJ databases">
        <authorList>
            <person name="Ellenberger Sabrina"/>
        </authorList>
    </citation>
    <scope>NUCLEOTIDE SEQUENCE [LARGE SCALE GENOMIC DNA]</scope>
    <source>
        <strain evidence="9 10">CBS 412.66</strain>
    </source>
</reference>
<dbReference type="OrthoDB" id="167576at2759"/>
<sequence length="1014" mass="114860">MTHFLDRKAFKAESIPIAHQLLTMTPLKSSSQHSQKLYAEAYSSAVRAVKFDSSARFIEAKDAYQKVINNFTELLKADDKNGMDRNKMLQKLNEYKHRIEQLERYMETTKTTTPTSLYINENSPYQQRRDSTDSELVRTEEDDLIDRARFSFDQGELNENQGNTDHALEYYSDAAELFLNAFKLYDNDSEEKLKARESFTKALDKAEALKRSVNLLSVEKLSPTLRTRSSSVASDRPASLLNMHNRSSSISSVLSIEPHCPTDDILTQKLSMAEIKVLKYTSNVNDKTFLPWIDETDLKEQFSYTKKYLDPEGSLRLSDKQLEKFGGWRRPAQIMKYPKLIYLISSTSIIQDIVTDCSFVASLCVAAAYEQKFKKQLITSCIYPQNKHGQPCYNPNGKYVIKLVYNGIARKVVVDDLLPISRDGTLMCTFSTNKGELWASIIEKAYMKLMGGYDFPGSNSGIDLHCLTGWIPEHIFIYDKNFVADNVWDRILDGIMYGDVLVTIATGEMTEDEAIKLGLVPTHAYAVIDIKKVMGKRLLQVKNPWSHKRWRGPYSHLDTNVWTAELKASLNFDPDEAEKNDDGIFWIDFESVCSNFTSIHLNWNPELFTHRWVLHSVWPEHVGPKKDVYSLGYNPQFSLRVNVPDKKPAAVWLLLSKHIMVTEENTDYITLHVYNNTNGERIYYPGTPFKEGTYVNSPHILVRFNAPPGISDYTIVVSQHEKERSLYFSLRAYSLAPFKLGEVPIRYSVEQKIYGQWTEQTAGGNACNSSYLNNPQWKITVPNTGTNSDGLLLQLEAQKDFAVHLLLVEGGKRVSSVSVRDILAESGPYRHGFCYCELPDIKPGDYTVVASTFEADLLGKFILTVAGISDFQVEAIPAEGAGMFKKVLHGEWIIGYSAMGCPSFGNYAKNPCYLLEIRELTTVKVRLQAKNEQDSVPSMNVTIYEKHPTDLFGKELATSGPYTNVIQGVATGDVVLSQNETGYIIVLATHDKDISAEFTAIIYSDRPVNVKKDR</sequence>
<evidence type="ECO:0000259" key="8">
    <source>
        <dbReference type="PROSITE" id="PS50203"/>
    </source>
</evidence>
<dbReference type="InterPro" id="IPR036181">
    <property type="entry name" value="MIT_dom_sf"/>
</dbReference>
<dbReference type="InterPro" id="IPR038765">
    <property type="entry name" value="Papain-like_cys_pep_sf"/>
</dbReference>
<dbReference type="InterPro" id="IPR022682">
    <property type="entry name" value="Calpain_domain_III"/>
</dbReference>
<dbReference type="GO" id="GO:0006508">
    <property type="term" value="P:proteolysis"/>
    <property type="evidence" value="ECO:0007669"/>
    <property type="project" value="UniProtKB-KW"/>
</dbReference>
<accession>A0A0B7N4J0</accession>
<dbReference type="PANTHER" id="PTHR46143">
    <property type="entry name" value="CALPAIN-7"/>
    <property type="match status" value="1"/>
</dbReference>
<evidence type="ECO:0000256" key="5">
    <source>
        <dbReference type="PIRSR" id="PIRSR622684-1"/>
    </source>
</evidence>
<dbReference type="Pfam" id="PF00648">
    <property type="entry name" value="Peptidase_C2"/>
    <property type="match status" value="1"/>
</dbReference>
<dbReference type="Gene3D" id="3.90.70.10">
    <property type="entry name" value="Cysteine proteinases"/>
    <property type="match status" value="1"/>
</dbReference>
<evidence type="ECO:0000256" key="1">
    <source>
        <dbReference type="ARBA" id="ARBA00010193"/>
    </source>
</evidence>
<dbReference type="Pfam" id="PF04212">
    <property type="entry name" value="MIT"/>
    <property type="match status" value="2"/>
</dbReference>
<dbReference type="AlphaFoldDB" id="A0A0B7N4J0"/>
<feature type="active site" evidence="5 6">
    <location>
        <position position="543"/>
    </location>
</feature>
<dbReference type="InterPro" id="IPR036213">
    <property type="entry name" value="Calpain_III_sf"/>
</dbReference>
<proteinExistence type="inferred from homology"/>
<dbReference type="InterPro" id="IPR051297">
    <property type="entry name" value="PalB/RIM13"/>
</dbReference>